<dbReference type="RefSeq" id="XP_050511191.1">
    <property type="nucleotide sequence ID" value="XM_050655234.1"/>
</dbReference>
<keyword evidence="5" id="KW-0804">Transcription</keyword>
<evidence type="ECO:0000259" key="8">
    <source>
        <dbReference type="PROSITE" id="PS50128"/>
    </source>
</evidence>
<dbReference type="InterPro" id="IPR019147">
    <property type="entry name" value="SWAP_N_domain"/>
</dbReference>
<accession>A0ABM5KLW7</accession>
<dbReference type="Gene3D" id="1.10.10.790">
    <property type="entry name" value="Surp module"/>
    <property type="match status" value="2"/>
</dbReference>
<dbReference type="PANTHER" id="PTHR13161:SF15">
    <property type="entry name" value="SPLICING FACTOR, SUPPRESSOR OF WHITE-APRICOT HOMOLOG"/>
    <property type="match status" value="1"/>
</dbReference>
<dbReference type="PANTHER" id="PTHR13161">
    <property type="entry name" value="SPLICING FACTOR SUPPRESSOR OF WHITE APRICOT"/>
    <property type="match status" value="1"/>
</dbReference>
<feature type="region of interest" description="Disordered" evidence="7">
    <location>
        <begin position="244"/>
        <end position="285"/>
    </location>
</feature>
<evidence type="ECO:0000256" key="7">
    <source>
        <dbReference type="SAM" id="MobiDB-lite"/>
    </source>
</evidence>
<feature type="domain" description="SURP motif" evidence="8">
    <location>
        <begin position="492"/>
        <end position="532"/>
    </location>
</feature>
<name>A0ABM5KLW7_DIAVI</name>
<evidence type="ECO:0000256" key="3">
    <source>
        <dbReference type="ARBA" id="ARBA00022884"/>
    </source>
</evidence>
<dbReference type="PROSITE" id="PS50128">
    <property type="entry name" value="SURP"/>
    <property type="match status" value="2"/>
</dbReference>
<feature type="region of interest" description="Disordered" evidence="7">
    <location>
        <begin position="645"/>
        <end position="694"/>
    </location>
</feature>
<feature type="region of interest" description="Disordered" evidence="7">
    <location>
        <begin position="543"/>
        <end position="572"/>
    </location>
</feature>
<keyword evidence="2" id="KW-0677">Repeat</keyword>
<proteinExistence type="predicted"/>
<feature type="compositionally biased region" description="Basic and acidic residues" evidence="7">
    <location>
        <begin position="651"/>
        <end position="693"/>
    </location>
</feature>
<keyword evidence="10" id="KW-1185">Reference proteome</keyword>
<feature type="compositionally biased region" description="Basic residues" evidence="7">
    <location>
        <begin position="875"/>
        <end position="890"/>
    </location>
</feature>
<evidence type="ECO:0000256" key="6">
    <source>
        <dbReference type="ARBA" id="ARBA00023187"/>
    </source>
</evidence>
<feature type="region of interest" description="Disordered" evidence="7">
    <location>
        <begin position="759"/>
        <end position="920"/>
    </location>
</feature>
<feature type="region of interest" description="Disordered" evidence="7">
    <location>
        <begin position="453"/>
        <end position="481"/>
    </location>
</feature>
<evidence type="ECO:0000256" key="4">
    <source>
        <dbReference type="ARBA" id="ARBA00023015"/>
    </source>
</evidence>
<dbReference type="SMART" id="SM01141">
    <property type="entry name" value="DRY_EERY"/>
    <property type="match status" value="1"/>
</dbReference>
<reference evidence="9" key="1">
    <citation type="submission" date="2025-05" db="UniProtKB">
        <authorList>
            <consortium name="EnsemblMetazoa"/>
        </authorList>
    </citation>
    <scope>IDENTIFICATION</scope>
</reference>
<feature type="compositionally biased region" description="Basic residues" evidence="7">
    <location>
        <begin position="897"/>
        <end position="907"/>
    </location>
</feature>
<dbReference type="Pfam" id="PF09750">
    <property type="entry name" value="DRY_EERY"/>
    <property type="match status" value="1"/>
</dbReference>
<evidence type="ECO:0000313" key="9">
    <source>
        <dbReference type="EnsemblMetazoa" id="XP_050511191.1"/>
    </source>
</evidence>
<feature type="compositionally biased region" description="Basic and acidic residues" evidence="7">
    <location>
        <begin position="762"/>
        <end position="810"/>
    </location>
</feature>
<feature type="region of interest" description="Disordered" evidence="7">
    <location>
        <begin position="589"/>
        <end position="623"/>
    </location>
</feature>
<evidence type="ECO:0000256" key="2">
    <source>
        <dbReference type="ARBA" id="ARBA00022737"/>
    </source>
</evidence>
<protein>
    <recommendedName>
        <fullName evidence="8">SURP motif domain-containing protein</fullName>
    </recommendedName>
</protein>
<keyword evidence="4" id="KW-0805">Transcription regulation</keyword>
<dbReference type="InterPro" id="IPR040397">
    <property type="entry name" value="SWAP"/>
</dbReference>
<dbReference type="InterPro" id="IPR000061">
    <property type="entry name" value="Surp"/>
</dbReference>
<feature type="compositionally biased region" description="Low complexity" evidence="7">
    <location>
        <begin position="911"/>
        <end position="920"/>
    </location>
</feature>
<dbReference type="Pfam" id="PF01805">
    <property type="entry name" value="Surp"/>
    <property type="match status" value="2"/>
</dbReference>
<feature type="compositionally biased region" description="Acidic residues" evidence="7">
    <location>
        <begin position="460"/>
        <end position="470"/>
    </location>
</feature>
<dbReference type="GeneID" id="114329409"/>
<dbReference type="SMART" id="SM00648">
    <property type="entry name" value="SWAP"/>
    <property type="match status" value="2"/>
</dbReference>
<feature type="compositionally biased region" description="Acidic residues" evidence="7">
    <location>
        <begin position="811"/>
        <end position="821"/>
    </location>
</feature>
<evidence type="ECO:0000313" key="10">
    <source>
        <dbReference type="Proteomes" id="UP001652700"/>
    </source>
</evidence>
<feature type="compositionally biased region" description="Basic and acidic residues" evidence="7">
    <location>
        <begin position="833"/>
        <end position="849"/>
    </location>
</feature>
<keyword evidence="1" id="KW-0507">mRNA processing</keyword>
<feature type="compositionally biased region" description="Polar residues" evidence="7">
    <location>
        <begin position="251"/>
        <end position="274"/>
    </location>
</feature>
<keyword evidence="3" id="KW-0694">RNA-binding</keyword>
<dbReference type="EnsemblMetazoa" id="XM_050655234.1">
    <property type="protein sequence ID" value="XP_050511191.1"/>
    <property type="gene ID" value="LOC114329409"/>
</dbReference>
<sequence length="920" mass="106950">MATWNGSTETGILRKTNQTENFDDLLVFGYACKLFRDDEKALFIDQGKHLIPWMGDDTLKIDRYDGRGTLSDLRQYEASREGYDATRWLGLSEKDRNVEELCDKERYHSLIINEEEEQMYKEEELKRQKTNMFQYSYDVPQNPDIQEEGIPTVPEAEEEYVPPPILDLPVDIEWPNTVKENARIEKTALFVCKQGPQMEILLKAKQADNPQFSFLNQDGKLYKFYRHILSAFKNGRYQGYEAHTKSKNESISENQDQDSNSHYLHPSLVSSSTAEPAGTTAKSIPQIPYKPSVNCAYSQLVNRIQGNQAENQETQKIPEYEQMTYEQQQYYQYYYVQQYLEYYKQLALHYQGQAGNPGQFVPPADFQNLDPTLQHYIQQMAYTQYLQQFQQSNNSYAQIVSNVNKETNPYIANVPQLPQLPETVKNQEDERTVTIVGEKKKVEVNKPLLSLAAYGSGSDSDSDDSTESDDREVRTVTKVESTAAPTDETKIVIDKMALYVSKNGEQFEDIVKAKNDPRFEFLQSSHKFYKYYKETLKRFMDENNKNGQEKQETNKEKEVVKKPPKEKKERKVIAPVSFSIKKAKEELPKEIKSALPIEESSDEEEQASSENTETQKSPTPAAPHLLKNILWRIGDVQKPVIPPIQVQENASKNEEPKHEKIVSKNEEPKHEKIVSKNEEPKHEKHVSKNDQIGKKIVSINEDPILEMMEFLDGVEKQGAKKAEDKVKDKLAAVRDKLSVVATKDKALQLERKRKAAAFLKLKSAETNHQPEERTPERTEKDRTEKERTEKDITEKERTEKEKTPLRRDSDCIEVIELDSEDSPPKKKKHKKDKYKDRDESRSRSRDRDHKKEKKKHKNRDKRRSDSDDEEDENKKRKKKRKKSHKRKHSKSRYESKSKKKSKKRHKKSESESSNSSDSSS</sequence>
<organism evidence="9 10">
    <name type="scientific">Diabrotica virgifera virgifera</name>
    <name type="common">western corn rootworm</name>
    <dbReference type="NCBI Taxonomy" id="50390"/>
    <lineage>
        <taxon>Eukaryota</taxon>
        <taxon>Metazoa</taxon>
        <taxon>Ecdysozoa</taxon>
        <taxon>Arthropoda</taxon>
        <taxon>Hexapoda</taxon>
        <taxon>Insecta</taxon>
        <taxon>Pterygota</taxon>
        <taxon>Neoptera</taxon>
        <taxon>Endopterygota</taxon>
        <taxon>Coleoptera</taxon>
        <taxon>Polyphaga</taxon>
        <taxon>Cucujiformia</taxon>
        <taxon>Chrysomeloidea</taxon>
        <taxon>Chrysomelidae</taxon>
        <taxon>Galerucinae</taxon>
        <taxon>Diabroticina</taxon>
        <taxon>Diabroticites</taxon>
        <taxon>Diabrotica</taxon>
    </lineage>
</organism>
<feature type="compositionally biased region" description="Basic residues" evidence="7">
    <location>
        <begin position="850"/>
        <end position="861"/>
    </location>
</feature>
<keyword evidence="6" id="KW-0508">mRNA splicing</keyword>
<evidence type="ECO:0000256" key="1">
    <source>
        <dbReference type="ARBA" id="ARBA00022664"/>
    </source>
</evidence>
<dbReference type="Proteomes" id="UP001652700">
    <property type="component" value="Unplaced"/>
</dbReference>
<feature type="domain" description="SURP motif" evidence="8">
    <location>
        <begin position="183"/>
        <end position="225"/>
    </location>
</feature>
<dbReference type="SUPFAM" id="SSF109905">
    <property type="entry name" value="Surp module (SWAP domain)"/>
    <property type="match status" value="2"/>
</dbReference>
<dbReference type="InterPro" id="IPR035967">
    <property type="entry name" value="SWAP/Surp_sf"/>
</dbReference>
<evidence type="ECO:0000256" key="5">
    <source>
        <dbReference type="ARBA" id="ARBA00023163"/>
    </source>
</evidence>